<dbReference type="InterPro" id="IPR020471">
    <property type="entry name" value="AKR"/>
</dbReference>
<dbReference type="RefSeq" id="WP_100759772.1">
    <property type="nucleotide sequence ID" value="NZ_NPDT01000007.1"/>
</dbReference>
<dbReference type="PANTHER" id="PTHR43638">
    <property type="entry name" value="OXIDOREDUCTASE, ALDO/KETO REDUCTASE FAMILY PROTEIN"/>
    <property type="match status" value="1"/>
</dbReference>
<dbReference type="AlphaFoldDB" id="A0A2M9Z9B3"/>
<dbReference type="InterPro" id="IPR006311">
    <property type="entry name" value="TAT_signal"/>
</dbReference>
<dbReference type="Proteomes" id="UP000231912">
    <property type="component" value="Unassembled WGS sequence"/>
</dbReference>
<feature type="domain" description="NADP-dependent oxidoreductase" evidence="1">
    <location>
        <begin position="56"/>
        <end position="297"/>
    </location>
</feature>
<name>A0A2M9Z9B3_9LEPT</name>
<evidence type="ECO:0000313" key="3">
    <source>
        <dbReference type="Proteomes" id="UP000231912"/>
    </source>
</evidence>
<dbReference type="GO" id="GO:0016491">
    <property type="term" value="F:oxidoreductase activity"/>
    <property type="evidence" value="ECO:0007669"/>
    <property type="project" value="InterPro"/>
</dbReference>
<dbReference type="PANTHER" id="PTHR43638:SF3">
    <property type="entry name" value="ALDEHYDE REDUCTASE"/>
    <property type="match status" value="1"/>
</dbReference>
<dbReference type="PRINTS" id="PR00069">
    <property type="entry name" value="ALDKETRDTASE"/>
</dbReference>
<dbReference type="InterPro" id="IPR036812">
    <property type="entry name" value="NAD(P)_OxRdtase_dom_sf"/>
</dbReference>
<protein>
    <submittedName>
        <fullName evidence="2">Aldo/keto reductase</fullName>
    </submittedName>
</protein>
<gene>
    <name evidence="2" type="ORF">CH371_15985</name>
</gene>
<evidence type="ECO:0000313" key="2">
    <source>
        <dbReference type="EMBL" id="PJZ64998.1"/>
    </source>
</evidence>
<accession>A0A2M9Z9B3</accession>
<dbReference type="PROSITE" id="PS51318">
    <property type="entry name" value="TAT"/>
    <property type="match status" value="1"/>
</dbReference>
<comment type="caution">
    <text evidence="2">The sequence shown here is derived from an EMBL/GenBank/DDBJ whole genome shotgun (WGS) entry which is preliminary data.</text>
</comment>
<proteinExistence type="predicted"/>
<dbReference type="InterPro" id="IPR023210">
    <property type="entry name" value="NADP_OxRdtase_dom"/>
</dbReference>
<dbReference type="EMBL" id="NPDT01000007">
    <property type="protein sequence ID" value="PJZ64998.1"/>
    <property type="molecule type" value="Genomic_DNA"/>
</dbReference>
<evidence type="ECO:0000259" key="1">
    <source>
        <dbReference type="Pfam" id="PF00248"/>
    </source>
</evidence>
<organism evidence="2 3">
    <name type="scientific">Leptospira wolffii</name>
    <dbReference type="NCBI Taxonomy" id="409998"/>
    <lineage>
        <taxon>Bacteria</taxon>
        <taxon>Pseudomonadati</taxon>
        <taxon>Spirochaetota</taxon>
        <taxon>Spirochaetia</taxon>
        <taxon>Leptospirales</taxon>
        <taxon>Leptospiraceae</taxon>
        <taxon>Leptospira</taxon>
    </lineage>
</organism>
<dbReference type="Gene3D" id="3.20.20.100">
    <property type="entry name" value="NADP-dependent oxidoreductase domain"/>
    <property type="match status" value="1"/>
</dbReference>
<dbReference type="SUPFAM" id="SSF51430">
    <property type="entry name" value="NAD(P)-linked oxidoreductase"/>
    <property type="match status" value="1"/>
</dbReference>
<dbReference type="Pfam" id="PF00248">
    <property type="entry name" value="Aldo_ket_red"/>
    <property type="match status" value="1"/>
</dbReference>
<dbReference type="CDD" id="cd19095">
    <property type="entry name" value="AKR_PA4992-like"/>
    <property type="match status" value="1"/>
</dbReference>
<sequence>MKSLLDRKEFLKRSAAVFLGLAASGSSYRSVFAQTKQGAPSMLKRKIPKTGEEIPAIGLGTWQTLDVDPDPSSLAPLQEVISEFIQRGGRVLDSSPMYGRSEEIFGLLSRNLSEEDRKKFFLATKVWTRGEASGKSQIEASFRKMKTDKIDLFQIHNLLDTEVHLKTLRALRDKGRIRYIGLTHFTSSAFGEMERIANKEKPDFLQIPYSAITREAENRILPFAQENGIAVLINRPFEEGALFRRSKGKTVPEYFQQWDCTSFAQIFLKYLLSHPGVTCVIPATAKISHLRDNLGAGIGKFPEGKERKVFLENLLDALD</sequence>
<reference evidence="2 3" key="1">
    <citation type="submission" date="2017-07" db="EMBL/GenBank/DDBJ databases">
        <title>Leptospira spp. isolated from tropical soils.</title>
        <authorList>
            <person name="Thibeaux R."/>
            <person name="Iraola G."/>
            <person name="Ferres I."/>
            <person name="Bierque E."/>
            <person name="Girault D."/>
            <person name="Soupe-Gilbert M.-E."/>
            <person name="Picardeau M."/>
            <person name="Goarant C."/>
        </authorList>
    </citation>
    <scope>NUCLEOTIDE SEQUENCE [LARGE SCALE GENOMIC DNA]</scope>
    <source>
        <strain evidence="2 3">FH2-C-A2</strain>
    </source>
</reference>